<sequence>MPAGRRSGRQSGPRTVYVDDPFQKAGISDEEDPNARKNAPGKRARRAQDEDSHSDDEFVAVSEEEAEEPAEEEEDEMAENQLENELREESEPESDASDPDQMDIDDIEITPKKHAAASRPREMHFKKRAARGIIVPSADDTHSRGIIDPKDHLSKDIHYALTFGSDERDMMAAIHSRGNWTRGIDSAFPTRFALEGKCEVDETLYGPTMGVHPDDLKKESTRGWDWYYDKKIGESFRKRQRIETIEKSRAYSRYLPQRDERKHRVRMGPQASQQTFDVGYHESFDFGKAWGNAKSGNKSEKARQGWIFNVGHKINCMAWAPNQDGLSQYLAVAAPLTEDQKNEHRSEDSDPFSAFQPTDLFPGALQIWEFKAKKTETETKTLDMEKKPELRQVICANWGDLRRMAWCPMPRSKREEDDEEIRKPIGLLATVWGDGKVRVLDITRGRGAQETEFLNIQSASFEARPPATVSSCVAWLSPTEVLVGCANGFIAVWSLTSSHVPEPLPFLYRPVHSTYILSITCAYPTNPQIVATVAMDGETRMCSLVDPETEITSTVRMRAAAPYITWSPVLQCFVAGDENEFGRMLPIRRFFTTTNIARFSSNLSAMAPASPWHPCALFGSSGGEVGGTNPFRRVLYNKEQILQQTWFTHEWIPSSTSDSIGMSRFFDGFRAENQKLAKYHTTETKPVSGMGTSTTYDEGTHVTALGWNPNRPCAGWASAALGCGLVRVEDLSI</sequence>
<evidence type="ECO:0000256" key="3">
    <source>
        <dbReference type="ARBA" id="ARBA00023242"/>
    </source>
</evidence>
<evidence type="ECO:0000256" key="4">
    <source>
        <dbReference type="SAM" id="MobiDB-lite"/>
    </source>
</evidence>
<feature type="compositionally biased region" description="Acidic residues" evidence="4">
    <location>
        <begin position="90"/>
        <end position="104"/>
    </location>
</feature>
<dbReference type="PANTHER" id="PTHR15052:SF2">
    <property type="entry name" value="GENERAL TRANSCRIPTION FACTOR 3C POLYPEPTIDE 2"/>
    <property type="match status" value="1"/>
</dbReference>
<dbReference type="GO" id="GO:0000127">
    <property type="term" value="C:transcription factor TFIIIC complex"/>
    <property type="evidence" value="ECO:0007669"/>
    <property type="project" value="TreeGrafter"/>
</dbReference>
<dbReference type="InterPro" id="IPR052416">
    <property type="entry name" value="GTF3C_component"/>
</dbReference>
<proteinExistence type="predicted"/>
<reference evidence="5" key="1">
    <citation type="submission" date="2021-07" db="EMBL/GenBank/DDBJ databases">
        <authorList>
            <person name="Branca A.L. A."/>
        </authorList>
    </citation>
    <scope>NUCLEOTIDE SEQUENCE</scope>
</reference>
<keyword evidence="2" id="KW-0804">Transcription</keyword>
<protein>
    <recommendedName>
        <fullName evidence="7">Transcription factor TFIIIC complex subunit Tfc6</fullName>
    </recommendedName>
</protein>
<accession>A0A9W4NGE8</accession>
<name>A0A9W4NGE8_9EURO</name>
<dbReference type="InterPro" id="IPR015943">
    <property type="entry name" value="WD40/YVTN_repeat-like_dom_sf"/>
</dbReference>
<comment type="caution">
    <text evidence="5">The sequence shown here is derived from an EMBL/GenBank/DDBJ whole genome shotgun (WGS) entry which is preliminary data.</text>
</comment>
<feature type="compositionally biased region" description="Acidic residues" evidence="4">
    <location>
        <begin position="52"/>
        <end position="78"/>
    </location>
</feature>
<dbReference type="GO" id="GO:0005634">
    <property type="term" value="C:nucleus"/>
    <property type="evidence" value="ECO:0007669"/>
    <property type="project" value="UniProtKB-SubCell"/>
</dbReference>
<dbReference type="EMBL" id="CAJVPD010000188">
    <property type="protein sequence ID" value="CAG8363518.1"/>
    <property type="molecule type" value="Genomic_DNA"/>
</dbReference>
<gene>
    <name evidence="5" type="ORF">PSALAMII_LOCUS3877</name>
</gene>
<evidence type="ECO:0000256" key="2">
    <source>
        <dbReference type="ARBA" id="ARBA00023163"/>
    </source>
</evidence>
<dbReference type="SUPFAM" id="SSF50978">
    <property type="entry name" value="WD40 repeat-like"/>
    <property type="match status" value="1"/>
</dbReference>
<dbReference type="AlphaFoldDB" id="A0A9W4NGE8"/>
<dbReference type="Gene3D" id="2.130.10.10">
    <property type="entry name" value="YVTN repeat-like/Quinoprotein amine dehydrogenase"/>
    <property type="match status" value="1"/>
</dbReference>
<comment type="subcellular location">
    <subcellularLocation>
        <location evidence="1">Nucleus</location>
    </subcellularLocation>
</comment>
<organism evidence="5 6">
    <name type="scientific">Penicillium salamii</name>
    <dbReference type="NCBI Taxonomy" id="1612424"/>
    <lineage>
        <taxon>Eukaryota</taxon>
        <taxon>Fungi</taxon>
        <taxon>Dikarya</taxon>
        <taxon>Ascomycota</taxon>
        <taxon>Pezizomycotina</taxon>
        <taxon>Eurotiomycetes</taxon>
        <taxon>Eurotiomycetidae</taxon>
        <taxon>Eurotiales</taxon>
        <taxon>Aspergillaceae</taxon>
        <taxon>Penicillium</taxon>
    </lineage>
</organism>
<feature type="region of interest" description="Disordered" evidence="4">
    <location>
        <begin position="1"/>
        <end position="104"/>
    </location>
</feature>
<evidence type="ECO:0008006" key="7">
    <source>
        <dbReference type="Google" id="ProtNLM"/>
    </source>
</evidence>
<dbReference type="OrthoDB" id="446368at2759"/>
<evidence type="ECO:0000313" key="5">
    <source>
        <dbReference type="EMBL" id="CAG8363518.1"/>
    </source>
</evidence>
<dbReference type="PANTHER" id="PTHR15052">
    <property type="entry name" value="RNA POLYMERASE III TRANSCRIPTION INITIATION FACTOR COMPLEX SUBUNIT"/>
    <property type="match status" value="1"/>
</dbReference>
<dbReference type="Proteomes" id="UP001152592">
    <property type="component" value="Unassembled WGS sequence"/>
</dbReference>
<dbReference type="GO" id="GO:0006383">
    <property type="term" value="P:transcription by RNA polymerase III"/>
    <property type="evidence" value="ECO:0007669"/>
    <property type="project" value="TreeGrafter"/>
</dbReference>
<evidence type="ECO:0000256" key="1">
    <source>
        <dbReference type="ARBA" id="ARBA00004123"/>
    </source>
</evidence>
<evidence type="ECO:0000313" key="6">
    <source>
        <dbReference type="Proteomes" id="UP001152592"/>
    </source>
</evidence>
<keyword evidence="3" id="KW-0539">Nucleus</keyword>
<dbReference type="InterPro" id="IPR036322">
    <property type="entry name" value="WD40_repeat_dom_sf"/>
</dbReference>